<dbReference type="GO" id="GO:0048039">
    <property type="term" value="F:ubiquinone binding"/>
    <property type="evidence" value="ECO:0007669"/>
    <property type="project" value="InterPro"/>
</dbReference>
<dbReference type="KEGG" id="pstg:E8M01_31585"/>
<dbReference type="InterPro" id="IPR005031">
    <property type="entry name" value="COQ10_START"/>
</dbReference>
<reference evidence="3 4" key="1">
    <citation type="submission" date="2019-04" db="EMBL/GenBank/DDBJ databases">
        <title>Phreatobacter aquaticus sp. nov.</title>
        <authorList>
            <person name="Choi A."/>
        </authorList>
    </citation>
    <scope>NUCLEOTIDE SEQUENCE [LARGE SCALE GENOMIC DNA]</scope>
    <source>
        <strain evidence="3 4">KCTC 52518</strain>
    </source>
</reference>
<protein>
    <submittedName>
        <fullName evidence="3">Type II toxin-antitoxin system RatA family toxin</fullName>
    </submittedName>
</protein>
<gene>
    <name evidence="3" type="ORF">E8M01_31585</name>
</gene>
<dbReference type="GO" id="GO:0045333">
    <property type="term" value="P:cellular respiration"/>
    <property type="evidence" value="ECO:0007669"/>
    <property type="project" value="InterPro"/>
</dbReference>
<evidence type="ECO:0000313" key="3">
    <source>
        <dbReference type="EMBL" id="QCI68372.1"/>
    </source>
</evidence>
<dbReference type="SUPFAM" id="SSF55961">
    <property type="entry name" value="Bet v1-like"/>
    <property type="match status" value="1"/>
</dbReference>
<name>A0A4D7BKV9_9HYPH</name>
<feature type="domain" description="Coenzyme Q-binding protein COQ10 START" evidence="2">
    <location>
        <begin position="10"/>
        <end position="142"/>
    </location>
</feature>
<comment type="similarity">
    <text evidence="1">Belongs to the ribosome association toxin RatA family.</text>
</comment>
<dbReference type="RefSeq" id="WP_136963791.1">
    <property type="nucleotide sequence ID" value="NZ_CP039690.1"/>
</dbReference>
<dbReference type="PANTHER" id="PTHR12901">
    <property type="entry name" value="SPERM PROTEIN HOMOLOG"/>
    <property type="match status" value="1"/>
</dbReference>
<dbReference type="AlphaFoldDB" id="A0A4D7BKV9"/>
<evidence type="ECO:0000259" key="2">
    <source>
        <dbReference type="Pfam" id="PF03364"/>
    </source>
</evidence>
<dbReference type="Pfam" id="PF03364">
    <property type="entry name" value="Polyketide_cyc"/>
    <property type="match status" value="1"/>
</dbReference>
<organism evidence="3 4">
    <name type="scientific">Phreatobacter stygius</name>
    <dbReference type="NCBI Taxonomy" id="1940610"/>
    <lineage>
        <taxon>Bacteria</taxon>
        <taxon>Pseudomonadati</taxon>
        <taxon>Pseudomonadota</taxon>
        <taxon>Alphaproteobacteria</taxon>
        <taxon>Hyphomicrobiales</taxon>
        <taxon>Phreatobacteraceae</taxon>
        <taxon>Phreatobacter</taxon>
    </lineage>
</organism>
<dbReference type="InterPro" id="IPR023393">
    <property type="entry name" value="START-like_dom_sf"/>
</dbReference>
<keyword evidence="4" id="KW-1185">Reference proteome</keyword>
<dbReference type="Proteomes" id="UP000298781">
    <property type="component" value="Chromosome"/>
</dbReference>
<accession>A0A4D7BKV9</accession>
<evidence type="ECO:0000256" key="1">
    <source>
        <dbReference type="ARBA" id="ARBA00008918"/>
    </source>
</evidence>
<dbReference type="CDD" id="cd07813">
    <property type="entry name" value="COQ10p_like"/>
    <property type="match status" value="1"/>
</dbReference>
<proteinExistence type="inferred from homology"/>
<dbReference type="OrthoDB" id="9804759at2"/>
<evidence type="ECO:0000313" key="4">
    <source>
        <dbReference type="Proteomes" id="UP000298781"/>
    </source>
</evidence>
<sequence length="158" mass="17898">MPVFKTERRVRHKPAEMFDLVADVEKYPEFVPLCQQLRVRRRVNAGDGGIEILVTDMTVAYKVLRETFASRVTLDRPRLHILAEYLDGPFSRLENHWRFAADGADATLVSFSIDYEFRSRALALVMGAVFDAAFRRFTDAFEARADAVYGPPGQATGP</sequence>
<dbReference type="Gene3D" id="3.30.530.20">
    <property type="match status" value="1"/>
</dbReference>
<dbReference type="InterPro" id="IPR044996">
    <property type="entry name" value="COQ10-like"/>
</dbReference>
<dbReference type="PANTHER" id="PTHR12901:SF10">
    <property type="entry name" value="COENZYME Q-BINDING PROTEIN COQ10, MITOCHONDRIAL"/>
    <property type="match status" value="1"/>
</dbReference>
<dbReference type="EMBL" id="CP039690">
    <property type="protein sequence ID" value="QCI68372.1"/>
    <property type="molecule type" value="Genomic_DNA"/>
</dbReference>